<evidence type="ECO:0000313" key="3">
    <source>
        <dbReference type="Proteomes" id="UP000184330"/>
    </source>
</evidence>
<protein>
    <submittedName>
        <fullName evidence="2">Uncharacterized protein</fullName>
    </submittedName>
</protein>
<organism evidence="2 3">
    <name type="scientific">Phialocephala subalpina</name>
    <dbReference type="NCBI Taxonomy" id="576137"/>
    <lineage>
        <taxon>Eukaryota</taxon>
        <taxon>Fungi</taxon>
        <taxon>Dikarya</taxon>
        <taxon>Ascomycota</taxon>
        <taxon>Pezizomycotina</taxon>
        <taxon>Leotiomycetes</taxon>
        <taxon>Helotiales</taxon>
        <taxon>Mollisiaceae</taxon>
        <taxon>Phialocephala</taxon>
        <taxon>Phialocephala fortinii species complex</taxon>
    </lineage>
</organism>
<gene>
    <name evidence="2" type="ORF">PAC_01108</name>
</gene>
<feature type="compositionally biased region" description="Basic residues" evidence="1">
    <location>
        <begin position="1"/>
        <end position="12"/>
    </location>
</feature>
<accession>A0A1L7WEL5</accession>
<evidence type="ECO:0000256" key="1">
    <source>
        <dbReference type="SAM" id="MobiDB-lite"/>
    </source>
</evidence>
<dbReference type="PANTHER" id="PTHR42085">
    <property type="entry name" value="F-BOX DOMAIN-CONTAINING PROTEIN"/>
    <property type="match status" value="1"/>
</dbReference>
<dbReference type="OrthoDB" id="62952at2759"/>
<keyword evidence="3" id="KW-1185">Reference proteome</keyword>
<dbReference type="EMBL" id="FJOG01000001">
    <property type="protein sequence ID" value="CZR51233.1"/>
    <property type="molecule type" value="Genomic_DNA"/>
</dbReference>
<dbReference type="Proteomes" id="UP000184330">
    <property type="component" value="Unassembled WGS sequence"/>
</dbReference>
<dbReference type="AlphaFoldDB" id="A0A1L7WEL5"/>
<feature type="region of interest" description="Disordered" evidence="1">
    <location>
        <begin position="1"/>
        <end position="33"/>
    </location>
</feature>
<feature type="region of interest" description="Disordered" evidence="1">
    <location>
        <begin position="327"/>
        <end position="356"/>
    </location>
</feature>
<reference evidence="2 3" key="1">
    <citation type="submission" date="2016-03" db="EMBL/GenBank/DDBJ databases">
        <authorList>
            <person name="Ploux O."/>
        </authorList>
    </citation>
    <scope>NUCLEOTIDE SEQUENCE [LARGE SCALE GENOMIC DNA]</scope>
    <source>
        <strain evidence="2 3">UAMH 11012</strain>
    </source>
</reference>
<name>A0A1L7WEL5_9HELO</name>
<evidence type="ECO:0000313" key="2">
    <source>
        <dbReference type="EMBL" id="CZR51233.1"/>
    </source>
</evidence>
<sequence length="356" mass="40304">MPVTRRAAKQAKPKLQEKTETLSDATDTPTTVTQEDNVAPHSVFETFETATALTPGLWIVREVNVGKYELVNLSTVEATVLGSPEIGRLIRADASGGRLNAISESEKVLKGAELKVGQALGSANRRIFRFLKLPIELRFKVYDLTVCSDKTLCVGSYQYCPDEILAGIQLTATCRQIYEETRSMFWRNHFRIRDIFDKQAKLLAPVLTENLRKVTWSWWANKIKDPNTLKTFMQCKNLKIFNLRLTKYAVFSASHGYTSSKRQFLYQDEPAVAKFKLTNGFDELVSLRGLERVTVKNDYPSDEVKIRPEDLSDQELKAFETFLTQMLTQPKQPNEPPAKKAKRTTNTGNKKASVAI</sequence>
<feature type="compositionally biased region" description="Polar residues" evidence="1">
    <location>
        <begin position="22"/>
        <end position="33"/>
    </location>
</feature>
<dbReference type="InterPro" id="IPR038883">
    <property type="entry name" value="AN11006-like"/>
</dbReference>
<dbReference type="PANTHER" id="PTHR42085:SF1">
    <property type="entry name" value="F-BOX DOMAIN-CONTAINING PROTEIN"/>
    <property type="match status" value="1"/>
</dbReference>
<proteinExistence type="predicted"/>